<accession>L8INB1</accession>
<dbReference type="AlphaFoldDB" id="L8INB1"/>
<sequence length="55" mass="6572">APLCFHKRNMQPQERRLIDSVQNPLNGQARKKRRKIFFEILVYYKIPQGKESVNS</sequence>
<evidence type="ECO:0000313" key="2">
    <source>
        <dbReference type="Proteomes" id="UP000011080"/>
    </source>
</evidence>
<proteinExistence type="predicted"/>
<feature type="non-terminal residue" evidence="1">
    <location>
        <position position="1"/>
    </location>
</feature>
<reference evidence="1 2" key="1">
    <citation type="journal article" date="2012" name="Nat. Genet.">
        <title>The yak genome and adaptation to life at high altitude.</title>
        <authorList>
            <person name="Qiu Q."/>
            <person name="Zhang G."/>
            <person name="Ma T."/>
            <person name="Qian W."/>
            <person name="Wang J."/>
            <person name="Ye Z."/>
            <person name="Cao C."/>
            <person name="Hu Q."/>
            <person name="Kim J."/>
            <person name="Larkin D.M."/>
            <person name="Auvil L."/>
            <person name="Capitanu B."/>
            <person name="Ma J."/>
            <person name="Lewin H.A."/>
            <person name="Qian X."/>
            <person name="Lang Y."/>
            <person name="Zhou R."/>
            <person name="Wang L."/>
            <person name="Wang K."/>
            <person name="Xia J."/>
            <person name="Liao S."/>
            <person name="Pan S."/>
            <person name="Lu X."/>
            <person name="Hou H."/>
            <person name="Wang Y."/>
            <person name="Zang X."/>
            <person name="Yin Y."/>
            <person name="Ma H."/>
            <person name="Zhang J."/>
            <person name="Wang Z."/>
            <person name="Zhang Y."/>
            <person name="Zhang D."/>
            <person name="Yonezawa T."/>
            <person name="Hasegawa M."/>
            <person name="Zhong Y."/>
            <person name="Liu W."/>
            <person name="Zhang Y."/>
            <person name="Huang Z."/>
            <person name="Zhang S."/>
            <person name="Long R."/>
            <person name="Yang H."/>
            <person name="Wang J."/>
            <person name="Lenstra J.A."/>
            <person name="Cooper D.N."/>
            <person name="Wu Y."/>
            <person name="Wang J."/>
            <person name="Shi P."/>
            <person name="Wang J."/>
            <person name="Liu J."/>
        </authorList>
    </citation>
    <scope>NUCLEOTIDE SEQUENCE [LARGE SCALE GENOMIC DNA]</scope>
    <source>
        <strain evidence="2">yakQH1</strain>
    </source>
</reference>
<gene>
    <name evidence="1" type="ORF">M91_13992</name>
</gene>
<organism evidence="1 2">
    <name type="scientific">Bos mutus</name>
    <name type="common">wild yak</name>
    <dbReference type="NCBI Taxonomy" id="72004"/>
    <lineage>
        <taxon>Eukaryota</taxon>
        <taxon>Metazoa</taxon>
        <taxon>Chordata</taxon>
        <taxon>Craniata</taxon>
        <taxon>Vertebrata</taxon>
        <taxon>Euteleostomi</taxon>
        <taxon>Mammalia</taxon>
        <taxon>Eutheria</taxon>
        <taxon>Laurasiatheria</taxon>
        <taxon>Artiodactyla</taxon>
        <taxon>Ruminantia</taxon>
        <taxon>Pecora</taxon>
        <taxon>Bovidae</taxon>
        <taxon>Bovinae</taxon>
        <taxon>Bos</taxon>
    </lineage>
</organism>
<evidence type="ECO:0000313" key="1">
    <source>
        <dbReference type="EMBL" id="ELR57836.1"/>
    </source>
</evidence>
<protein>
    <submittedName>
        <fullName evidence="1">Uncharacterized protein</fullName>
    </submittedName>
</protein>
<dbReference type="EMBL" id="JH880929">
    <property type="protein sequence ID" value="ELR57836.1"/>
    <property type="molecule type" value="Genomic_DNA"/>
</dbReference>
<feature type="non-terminal residue" evidence="1">
    <location>
        <position position="55"/>
    </location>
</feature>
<dbReference type="Proteomes" id="UP000011080">
    <property type="component" value="Unassembled WGS sequence"/>
</dbReference>
<name>L8INB1_9CETA</name>